<reference evidence="1" key="2">
    <citation type="submission" date="2021-08" db="EMBL/GenBank/DDBJ databases">
        <authorList>
            <person name="Tani A."/>
            <person name="Ola A."/>
            <person name="Ogura Y."/>
            <person name="Katsura K."/>
            <person name="Hayashi T."/>
        </authorList>
    </citation>
    <scope>NUCLEOTIDE SEQUENCE</scope>
    <source>
        <strain evidence="1">DSM 19015</strain>
    </source>
</reference>
<evidence type="ECO:0000313" key="1">
    <source>
        <dbReference type="EMBL" id="GJD96834.1"/>
    </source>
</evidence>
<reference evidence="1" key="1">
    <citation type="journal article" date="2021" name="Front. Microbiol.">
        <title>Comprehensive Comparative Genomics and Phenotyping of Methylobacterium Species.</title>
        <authorList>
            <person name="Alessa O."/>
            <person name="Ogura Y."/>
            <person name="Fujitani Y."/>
            <person name="Takami H."/>
            <person name="Hayashi T."/>
            <person name="Sahin N."/>
            <person name="Tani A."/>
        </authorList>
    </citation>
    <scope>NUCLEOTIDE SEQUENCE</scope>
    <source>
        <strain evidence="1">DSM 19015</strain>
    </source>
</reference>
<sequence length="467" mass="51425">MVVEGRVLLGVQHLEERRRRIAAEIHPHLVDLVEQDEWVRGLRLAHRLHDLARHRADIGPAVTADLGLVAHAAERHPHELATRRLSDRLAERGLADAGRTDEAEDRARELVRPLLHGEVLDDALLDLVEAEMVLVEHHLGAGQILLHLRALVPRDAEHPVEVVAHDRGLGRHRRHLPQLLQLGERLLAGLLGELGLLDLVLELGELIPALVVAELLLDRLHLLVQVVLALGLLHLPLDAGPDALLHLEDGDLALHERQHALEALRHSRDLEDRLLVGDLDREVRADRVGELRGLVDLRDGGDDLGRDLLVELHVILELGDDRAGERLRLDAVAELVGERLGLGLVIGVRAAEAGDLGAAGALDEHLHGAVGQLQELQDGGQRADLVDGVGGRIVVARVDLGREQDVAVGPDRLLEGADRLFASDEERHDHVREHDDVAEWQDGVGARRARNDRLARFRLSHVGLPHD</sequence>
<dbReference type="Proteomes" id="UP001055125">
    <property type="component" value="Unassembled WGS sequence"/>
</dbReference>
<evidence type="ECO:0000313" key="2">
    <source>
        <dbReference type="Proteomes" id="UP001055125"/>
    </source>
</evidence>
<dbReference type="EMBL" id="BPQP01000070">
    <property type="protein sequence ID" value="GJD96834.1"/>
    <property type="molecule type" value="Genomic_DNA"/>
</dbReference>
<accession>A0ABQ4S184</accession>
<organism evidence="1 2">
    <name type="scientific">Methylobacterium iners</name>
    <dbReference type="NCBI Taxonomy" id="418707"/>
    <lineage>
        <taxon>Bacteria</taxon>
        <taxon>Pseudomonadati</taxon>
        <taxon>Pseudomonadota</taxon>
        <taxon>Alphaproteobacteria</taxon>
        <taxon>Hyphomicrobiales</taxon>
        <taxon>Methylobacteriaceae</taxon>
        <taxon>Methylobacterium</taxon>
    </lineage>
</organism>
<evidence type="ECO:0008006" key="3">
    <source>
        <dbReference type="Google" id="ProtNLM"/>
    </source>
</evidence>
<proteinExistence type="predicted"/>
<name>A0ABQ4S184_9HYPH</name>
<protein>
    <recommendedName>
        <fullName evidence="3">NAD-specific glutamate dehydrogenase</fullName>
    </recommendedName>
</protein>
<gene>
    <name evidence="1" type="ORF">OCOJLMKI_4060</name>
</gene>
<keyword evidence="2" id="KW-1185">Reference proteome</keyword>
<comment type="caution">
    <text evidence="1">The sequence shown here is derived from an EMBL/GenBank/DDBJ whole genome shotgun (WGS) entry which is preliminary data.</text>
</comment>